<name>A0A9J6RKC5_9GAMM</name>
<accession>A0A9J6RKC5</accession>
<dbReference type="EC" id="3.4.22.-" evidence="2"/>
<dbReference type="AlphaFoldDB" id="A0A9J6RKC5"/>
<comment type="caution">
    <text evidence="2">The sequence shown here is derived from an EMBL/GenBank/DDBJ whole genome shotgun (WGS) entry which is preliminary data.</text>
</comment>
<dbReference type="SUPFAM" id="SSF63817">
    <property type="entry name" value="Sortase"/>
    <property type="match status" value="1"/>
</dbReference>
<reference evidence="2 3" key="1">
    <citation type="submission" date="2022-12" db="EMBL/GenBank/DDBJ databases">
        <title>Dasania phycosphaerae sp. nov., isolated from particulate material of the south coast of Korea.</title>
        <authorList>
            <person name="Jiang Y."/>
        </authorList>
    </citation>
    <scope>NUCLEOTIDE SEQUENCE [LARGE SCALE GENOMIC DNA]</scope>
    <source>
        <strain evidence="2 3">GY-19</strain>
    </source>
</reference>
<protein>
    <submittedName>
        <fullName evidence="2">Class GN sortase</fullName>
        <ecNumber evidence="2">3.4.22.-</ecNumber>
    </submittedName>
</protein>
<dbReference type="InterPro" id="IPR023365">
    <property type="entry name" value="Sortase_dom-sf"/>
</dbReference>
<keyword evidence="1 2" id="KW-0378">Hydrolase</keyword>
<dbReference type="Proteomes" id="UP001069090">
    <property type="component" value="Unassembled WGS sequence"/>
</dbReference>
<dbReference type="NCBIfam" id="TIGR01076">
    <property type="entry name" value="sortase_fam"/>
    <property type="match status" value="1"/>
</dbReference>
<dbReference type="Pfam" id="PF04203">
    <property type="entry name" value="Sortase"/>
    <property type="match status" value="1"/>
</dbReference>
<dbReference type="NCBIfam" id="TIGR03784">
    <property type="entry name" value="marine_sortase"/>
    <property type="match status" value="1"/>
</dbReference>
<proteinExistence type="predicted"/>
<dbReference type="InterPro" id="IPR005754">
    <property type="entry name" value="Sortase"/>
</dbReference>
<evidence type="ECO:0000256" key="1">
    <source>
        <dbReference type="ARBA" id="ARBA00022801"/>
    </source>
</evidence>
<evidence type="ECO:0000313" key="2">
    <source>
        <dbReference type="EMBL" id="MCZ0865150.1"/>
    </source>
</evidence>
<evidence type="ECO:0000313" key="3">
    <source>
        <dbReference type="Proteomes" id="UP001069090"/>
    </source>
</evidence>
<dbReference type="Gene3D" id="2.40.260.10">
    <property type="entry name" value="Sortase"/>
    <property type="match status" value="1"/>
</dbReference>
<dbReference type="CDD" id="cd05828">
    <property type="entry name" value="Sortase_D_1"/>
    <property type="match status" value="1"/>
</dbReference>
<dbReference type="InterPro" id="IPR022445">
    <property type="entry name" value="Sortase_proteobact_type"/>
</dbReference>
<dbReference type="InterPro" id="IPR041999">
    <property type="entry name" value="Sortase_D_1"/>
</dbReference>
<dbReference type="GO" id="GO:0016787">
    <property type="term" value="F:hydrolase activity"/>
    <property type="evidence" value="ECO:0007669"/>
    <property type="project" value="UniProtKB-KW"/>
</dbReference>
<gene>
    <name evidence="2" type="ORF">O0V09_08070</name>
</gene>
<dbReference type="RefSeq" id="WP_258331300.1">
    <property type="nucleotide sequence ID" value="NZ_JAPTGG010000005.1"/>
</dbReference>
<organism evidence="2 3">
    <name type="scientific">Dasania phycosphaerae</name>
    <dbReference type="NCBI Taxonomy" id="2950436"/>
    <lineage>
        <taxon>Bacteria</taxon>
        <taxon>Pseudomonadati</taxon>
        <taxon>Pseudomonadota</taxon>
        <taxon>Gammaproteobacteria</taxon>
        <taxon>Cellvibrionales</taxon>
        <taxon>Spongiibacteraceae</taxon>
        <taxon>Dasania</taxon>
    </lineage>
</organism>
<dbReference type="EMBL" id="JAPTGG010000005">
    <property type="protein sequence ID" value="MCZ0865150.1"/>
    <property type="molecule type" value="Genomic_DNA"/>
</dbReference>
<sequence>MSRRSLVAGVLLLLALLLLLDSLWIKAKAHLAQGLIRHAWQQSLSSGEPVKPWPWADTWPVGRLQLPSLNVDLTILHGAQGNALAFGPGHVLASADLNSGGTTVLAGHRDTHFAFMQHLKKGDELLLSNRQGKQQSYEVSELAIVNSQQQSLALAASSALVLVTCYPFNSLSHGGPLRYVLTATAI</sequence>
<keyword evidence="3" id="KW-1185">Reference proteome</keyword>